<accession>A0ABU0TQF9</accession>
<keyword evidence="2" id="KW-0285">Flavoprotein</keyword>
<dbReference type="RefSeq" id="WP_307479666.1">
    <property type="nucleotide sequence ID" value="NZ_JAUTBF010000001.1"/>
</dbReference>
<dbReference type="Gene3D" id="3.20.20.70">
    <property type="entry name" value="Aldolase class I"/>
    <property type="match status" value="1"/>
</dbReference>
<evidence type="ECO:0000256" key="5">
    <source>
        <dbReference type="ARBA" id="ARBA00023002"/>
    </source>
</evidence>
<comment type="caution">
    <text evidence="8">The sequence shown here is derived from an EMBL/GenBank/DDBJ whole genome shotgun (WGS) entry which is preliminary data.</text>
</comment>
<evidence type="ECO:0000259" key="7">
    <source>
        <dbReference type="Pfam" id="PF00724"/>
    </source>
</evidence>
<keyword evidence="3" id="KW-0288">FMN</keyword>
<keyword evidence="5" id="KW-0560">Oxidoreductase</keyword>
<keyword evidence="9" id="KW-1185">Reference proteome</keyword>
<dbReference type="Proteomes" id="UP001226691">
    <property type="component" value="Unassembled WGS sequence"/>
</dbReference>
<evidence type="ECO:0000313" key="8">
    <source>
        <dbReference type="EMBL" id="MDQ1121897.1"/>
    </source>
</evidence>
<dbReference type="InterPro" id="IPR044152">
    <property type="entry name" value="YqjM-like"/>
</dbReference>
<dbReference type="PANTHER" id="PTHR43303">
    <property type="entry name" value="NADPH DEHYDROGENASE C23G7.10C-RELATED"/>
    <property type="match status" value="1"/>
</dbReference>
<dbReference type="PANTHER" id="PTHR43303:SF4">
    <property type="entry name" value="NADPH DEHYDROGENASE C23G7.10C-RELATED"/>
    <property type="match status" value="1"/>
</dbReference>
<protein>
    <submittedName>
        <fullName evidence="8">2,4-dienoyl-CoA reductase-like NADH-dependent reductase (Old Yellow Enzyme family)</fullName>
    </submittedName>
</protein>
<feature type="region of interest" description="Disordered" evidence="6">
    <location>
        <begin position="105"/>
        <end position="139"/>
    </location>
</feature>
<feature type="compositionally biased region" description="Basic residues" evidence="6">
    <location>
        <begin position="105"/>
        <end position="114"/>
    </location>
</feature>
<dbReference type="InterPro" id="IPR001155">
    <property type="entry name" value="OxRdtase_FMN_N"/>
</dbReference>
<sequence>MSRVFSPMTLRDLQLPHRAWVSPMCMYACEARDGMVGDFHVAHYGQYALGGAALILTEATAVVPEGRVTAQDAGIWSDAHIAAWERVTATVHLLGGRIAVQLGHAGRKGSKRRGLPGDAEPAGPLRPADGGWQLHGATGEPFGRYDPPLPAASVYLAALPDAFASAAERAVRAGFDAVELHTAHGYLVHEMLSPATNPRSDAWGADPAGRERLLFETVAAVRATIPDGGMPLLVRISTSDVVEGGRTPADSAELAPRLWRPGSI</sequence>
<feature type="domain" description="NADH:flavin oxidoreductase/NADH oxidase N-terminal" evidence="7">
    <location>
        <begin position="4"/>
        <end position="252"/>
    </location>
</feature>
<dbReference type="EMBL" id="JAUTBF010000001">
    <property type="protein sequence ID" value="MDQ1121897.1"/>
    <property type="molecule type" value="Genomic_DNA"/>
</dbReference>
<dbReference type="Pfam" id="PF00724">
    <property type="entry name" value="Oxidored_FMN"/>
    <property type="match status" value="1"/>
</dbReference>
<evidence type="ECO:0000256" key="1">
    <source>
        <dbReference type="ARBA" id="ARBA00001917"/>
    </source>
</evidence>
<evidence type="ECO:0000256" key="4">
    <source>
        <dbReference type="ARBA" id="ARBA00022857"/>
    </source>
</evidence>
<organism evidence="8 9">
    <name type="scientific">Microbacterium trichothecenolyticum</name>
    <name type="common">Aureobacterium trichothecenolyticum</name>
    <dbReference type="NCBI Taxonomy" id="69370"/>
    <lineage>
        <taxon>Bacteria</taxon>
        <taxon>Bacillati</taxon>
        <taxon>Actinomycetota</taxon>
        <taxon>Actinomycetes</taxon>
        <taxon>Micrococcales</taxon>
        <taxon>Microbacteriaceae</taxon>
        <taxon>Microbacterium</taxon>
    </lineage>
</organism>
<proteinExistence type="predicted"/>
<dbReference type="InterPro" id="IPR013785">
    <property type="entry name" value="Aldolase_TIM"/>
</dbReference>
<keyword evidence="4" id="KW-0521">NADP</keyword>
<evidence type="ECO:0000313" key="9">
    <source>
        <dbReference type="Proteomes" id="UP001226691"/>
    </source>
</evidence>
<comment type="cofactor">
    <cofactor evidence="1">
        <name>FMN</name>
        <dbReference type="ChEBI" id="CHEBI:58210"/>
    </cofactor>
</comment>
<name>A0ABU0TQF9_MICTR</name>
<gene>
    <name evidence="8" type="ORF">QE412_000470</name>
</gene>
<evidence type="ECO:0000256" key="6">
    <source>
        <dbReference type="SAM" id="MobiDB-lite"/>
    </source>
</evidence>
<dbReference type="SUPFAM" id="SSF51395">
    <property type="entry name" value="FMN-linked oxidoreductases"/>
    <property type="match status" value="1"/>
</dbReference>
<evidence type="ECO:0000256" key="2">
    <source>
        <dbReference type="ARBA" id="ARBA00022630"/>
    </source>
</evidence>
<evidence type="ECO:0000256" key="3">
    <source>
        <dbReference type="ARBA" id="ARBA00022643"/>
    </source>
</evidence>
<reference evidence="8 9" key="1">
    <citation type="submission" date="2023-07" db="EMBL/GenBank/DDBJ databases">
        <title>Functional and genomic diversity of the sorghum phyllosphere microbiome.</title>
        <authorList>
            <person name="Shade A."/>
        </authorList>
    </citation>
    <scope>NUCLEOTIDE SEQUENCE [LARGE SCALE GENOMIC DNA]</scope>
    <source>
        <strain evidence="8 9">SORGH_AS_1207</strain>
    </source>
</reference>